<reference evidence="1 2" key="1">
    <citation type="submission" date="2019-03" db="EMBL/GenBank/DDBJ databases">
        <title>Genomic Encyclopedia of Type Strains, Phase III (KMG-III): the genomes of soil and plant-associated and newly described type strains.</title>
        <authorList>
            <person name="Whitman W."/>
        </authorList>
    </citation>
    <scope>NUCLEOTIDE SEQUENCE [LARGE SCALE GENOMIC DNA]</scope>
    <source>
        <strain evidence="1 2">CECT 8446</strain>
    </source>
</reference>
<organism evidence="1 2">
    <name type="scientific">Algoriphagus boseongensis</name>
    <dbReference type="NCBI Taxonomy" id="1442587"/>
    <lineage>
        <taxon>Bacteria</taxon>
        <taxon>Pseudomonadati</taxon>
        <taxon>Bacteroidota</taxon>
        <taxon>Cytophagia</taxon>
        <taxon>Cytophagales</taxon>
        <taxon>Cyclobacteriaceae</taxon>
        <taxon>Algoriphagus</taxon>
    </lineage>
</organism>
<evidence type="ECO:0000313" key="1">
    <source>
        <dbReference type="EMBL" id="TDQ19593.1"/>
    </source>
</evidence>
<protein>
    <recommendedName>
        <fullName evidence="3">Methyltransferase family protein</fullName>
    </recommendedName>
</protein>
<dbReference type="RefSeq" id="WP_133554044.1">
    <property type="nucleotide sequence ID" value="NZ_SNYF01000005.1"/>
</dbReference>
<proteinExistence type="predicted"/>
<accession>A0A4R6TBG8</accession>
<dbReference type="OrthoDB" id="938855at2"/>
<gene>
    <name evidence="1" type="ORF">DFQ04_1417</name>
</gene>
<keyword evidence="2" id="KW-1185">Reference proteome</keyword>
<evidence type="ECO:0008006" key="3">
    <source>
        <dbReference type="Google" id="ProtNLM"/>
    </source>
</evidence>
<dbReference type="AlphaFoldDB" id="A0A4R6TBG8"/>
<sequence>MESKRRQYIKPAYKIVGRFLSEWIQFVKNGNGITEPIRDFKAYYRYNRLMKGTLEAKLPWISHRAYLKLNQLVKPDWNVFEFGCGGSTLFLNGKVKTMTSIEHDPDWTQVVSKKLADNPNFTVRYISEDEEGGEEFKSVHGLNEVGSYFETYAKAASDLPDESLDLLIIDGRARPACLKYSHTKVKSGGYLLFDNSNRDSYHEAIEEYLKDWEREDFKGVTVYDAFFNQTSLFRKT</sequence>
<name>A0A4R6TBG8_9BACT</name>
<dbReference type="Proteomes" id="UP000294535">
    <property type="component" value="Unassembled WGS sequence"/>
</dbReference>
<comment type="caution">
    <text evidence="1">The sequence shown here is derived from an EMBL/GenBank/DDBJ whole genome shotgun (WGS) entry which is preliminary data.</text>
</comment>
<evidence type="ECO:0000313" key="2">
    <source>
        <dbReference type="Proteomes" id="UP000294535"/>
    </source>
</evidence>
<dbReference type="EMBL" id="SNYF01000005">
    <property type="protein sequence ID" value="TDQ19593.1"/>
    <property type="molecule type" value="Genomic_DNA"/>
</dbReference>
<dbReference type="InterPro" id="IPR029063">
    <property type="entry name" value="SAM-dependent_MTases_sf"/>
</dbReference>
<dbReference type="Gene3D" id="3.40.50.150">
    <property type="entry name" value="Vaccinia Virus protein VP39"/>
    <property type="match status" value="1"/>
</dbReference>
<dbReference type="SUPFAM" id="SSF53335">
    <property type="entry name" value="S-adenosyl-L-methionine-dependent methyltransferases"/>
    <property type="match status" value="1"/>
</dbReference>